<dbReference type="SUPFAM" id="SSF48264">
    <property type="entry name" value="Cytochrome P450"/>
    <property type="match status" value="1"/>
</dbReference>
<evidence type="ECO:0000256" key="1">
    <source>
        <dbReference type="ARBA" id="ARBA00001971"/>
    </source>
</evidence>
<evidence type="ECO:0000256" key="3">
    <source>
        <dbReference type="ARBA" id="ARBA00010617"/>
    </source>
</evidence>
<sequence>MDSSPLPWYYLAAGAAVAAGLLHVVTSSRDRKRYPPGPPPYPLVGNYPHMPVGWRGSHYLEMGKKYGSILYFTVPGRTFIVLNKYEDAVNLFEKRGNRYSDRPHLHMAHELVGRKITILFSQYGERLKQYRRMIHTVSQTRAAPQQWPMQTAETQNLLNRLLDTPDDFLRHLRLHSVSVTMKTVYGYTPKSHDDEYVKLSEKVALLTNMASQPGRWLVDSFRWLEHIPEWFPGGGFKKLARKWRTELEAFTDAPMQMTKKRLAEGTAEPCFVVGQLEDTESISSDLREEYIKYAAAGMYSARADEYPIRRNRFGAVLDEQDVCAGADTDAQTVSFVSCFILCMTMFPEVQRKAQEELDAILGGDRLPVVEDTPYLPYIEAVIKEVHRIHPIVNLIPHATLVDDEYKGYAIPAGAAVLANTWAFSRDEEMYPDPDKFDPERFLGKRGEGVLDPRLYTFGLGRRRCAGVPLADSFTFLAVTSILTVFNISKALDENGQEITPGLKWDNASTSHPIPFKCKIRPRSEAAVALIRTRPSHPVV</sequence>
<keyword evidence="13" id="KW-1185">Reference proteome</keyword>
<evidence type="ECO:0000313" key="12">
    <source>
        <dbReference type="EMBL" id="KZV86300.1"/>
    </source>
</evidence>
<dbReference type="InterPro" id="IPR050364">
    <property type="entry name" value="Cytochrome_P450_fung"/>
</dbReference>
<dbReference type="GO" id="GO:0004497">
    <property type="term" value="F:monooxygenase activity"/>
    <property type="evidence" value="ECO:0007669"/>
    <property type="project" value="UniProtKB-KW"/>
</dbReference>
<organism evidence="12 13">
    <name type="scientific">Exidia glandulosa HHB12029</name>
    <dbReference type="NCBI Taxonomy" id="1314781"/>
    <lineage>
        <taxon>Eukaryota</taxon>
        <taxon>Fungi</taxon>
        <taxon>Dikarya</taxon>
        <taxon>Basidiomycota</taxon>
        <taxon>Agaricomycotina</taxon>
        <taxon>Agaricomycetes</taxon>
        <taxon>Auriculariales</taxon>
        <taxon>Exidiaceae</taxon>
        <taxon>Exidia</taxon>
    </lineage>
</organism>
<evidence type="ECO:0000256" key="5">
    <source>
        <dbReference type="ARBA" id="ARBA00022723"/>
    </source>
</evidence>
<dbReference type="InterPro" id="IPR036396">
    <property type="entry name" value="Cyt_P450_sf"/>
</dbReference>
<dbReference type="GO" id="GO:0020037">
    <property type="term" value="F:heme binding"/>
    <property type="evidence" value="ECO:0007669"/>
    <property type="project" value="InterPro"/>
</dbReference>
<dbReference type="InParanoid" id="A0A165E8C3"/>
<keyword evidence="5 9" id="KW-0479">Metal-binding</keyword>
<evidence type="ECO:0000256" key="7">
    <source>
        <dbReference type="ARBA" id="ARBA00023004"/>
    </source>
</evidence>
<dbReference type="PANTHER" id="PTHR46300">
    <property type="entry name" value="P450, PUTATIVE (EUROFUNG)-RELATED-RELATED"/>
    <property type="match status" value="1"/>
</dbReference>
<gene>
    <name evidence="12" type="ORF">EXIGLDRAFT_752879</name>
</gene>
<keyword evidence="7 9" id="KW-0408">Iron</keyword>
<dbReference type="Pfam" id="PF00067">
    <property type="entry name" value="p450"/>
    <property type="match status" value="1"/>
</dbReference>
<dbReference type="InterPro" id="IPR001128">
    <property type="entry name" value="Cyt_P450"/>
</dbReference>
<dbReference type="EMBL" id="KV426160">
    <property type="protein sequence ID" value="KZV86300.1"/>
    <property type="molecule type" value="Genomic_DNA"/>
</dbReference>
<evidence type="ECO:0000256" key="9">
    <source>
        <dbReference type="PIRSR" id="PIRSR602401-1"/>
    </source>
</evidence>
<comment type="pathway">
    <text evidence="2">Secondary metabolite biosynthesis.</text>
</comment>
<name>A0A165E8C3_EXIGL</name>
<dbReference type="Gene3D" id="1.10.630.10">
    <property type="entry name" value="Cytochrome P450"/>
    <property type="match status" value="1"/>
</dbReference>
<dbReference type="STRING" id="1314781.A0A165E8C3"/>
<keyword evidence="4 9" id="KW-0349">Heme</keyword>
<dbReference type="PANTHER" id="PTHR46300:SF7">
    <property type="entry name" value="P450, PUTATIVE (EUROFUNG)-RELATED"/>
    <property type="match status" value="1"/>
</dbReference>
<dbReference type="PRINTS" id="PR00385">
    <property type="entry name" value="P450"/>
</dbReference>
<dbReference type="PRINTS" id="PR00463">
    <property type="entry name" value="EP450I"/>
</dbReference>
<dbReference type="OrthoDB" id="2789670at2759"/>
<accession>A0A165E8C3</accession>
<keyword evidence="11" id="KW-0812">Transmembrane</keyword>
<keyword evidence="11" id="KW-1133">Transmembrane helix</keyword>
<proteinExistence type="inferred from homology"/>
<dbReference type="PROSITE" id="PS00086">
    <property type="entry name" value="CYTOCHROME_P450"/>
    <property type="match status" value="1"/>
</dbReference>
<dbReference type="GO" id="GO:0005506">
    <property type="term" value="F:iron ion binding"/>
    <property type="evidence" value="ECO:0007669"/>
    <property type="project" value="InterPro"/>
</dbReference>
<dbReference type="AlphaFoldDB" id="A0A165E8C3"/>
<dbReference type="Proteomes" id="UP000077266">
    <property type="component" value="Unassembled WGS sequence"/>
</dbReference>
<evidence type="ECO:0000256" key="10">
    <source>
        <dbReference type="RuleBase" id="RU000461"/>
    </source>
</evidence>
<feature type="binding site" description="axial binding residue" evidence="9">
    <location>
        <position position="464"/>
    </location>
    <ligand>
        <name>heme</name>
        <dbReference type="ChEBI" id="CHEBI:30413"/>
    </ligand>
    <ligandPart>
        <name>Fe</name>
        <dbReference type="ChEBI" id="CHEBI:18248"/>
    </ligandPart>
</feature>
<keyword evidence="11" id="KW-0472">Membrane</keyword>
<protein>
    <submittedName>
        <fullName evidence="12">Cytochrome P450</fullName>
    </submittedName>
</protein>
<feature type="transmembrane region" description="Helical" evidence="11">
    <location>
        <begin position="6"/>
        <end position="25"/>
    </location>
</feature>
<evidence type="ECO:0000256" key="4">
    <source>
        <dbReference type="ARBA" id="ARBA00022617"/>
    </source>
</evidence>
<dbReference type="InterPro" id="IPR017972">
    <property type="entry name" value="Cyt_P450_CS"/>
</dbReference>
<dbReference type="CDD" id="cd11065">
    <property type="entry name" value="CYP64-like"/>
    <property type="match status" value="1"/>
</dbReference>
<evidence type="ECO:0000313" key="13">
    <source>
        <dbReference type="Proteomes" id="UP000077266"/>
    </source>
</evidence>
<comment type="similarity">
    <text evidence="3 10">Belongs to the cytochrome P450 family.</text>
</comment>
<comment type="cofactor">
    <cofactor evidence="1 9">
        <name>heme</name>
        <dbReference type="ChEBI" id="CHEBI:30413"/>
    </cofactor>
</comment>
<dbReference type="GO" id="GO:0016705">
    <property type="term" value="F:oxidoreductase activity, acting on paired donors, with incorporation or reduction of molecular oxygen"/>
    <property type="evidence" value="ECO:0007669"/>
    <property type="project" value="InterPro"/>
</dbReference>
<keyword evidence="6 10" id="KW-0560">Oxidoreductase</keyword>
<keyword evidence="8 10" id="KW-0503">Monooxygenase</keyword>
<evidence type="ECO:0000256" key="6">
    <source>
        <dbReference type="ARBA" id="ARBA00023002"/>
    </source>
</evidence>
<dbReference type="InterPro" id="IPR002401">
    <property type="entry name" value="Cyt_P450_E_grp-I"/>
</dbReference>
<reference evidence="12 13" key="1">
    <citation type="journal article" date="2016" name="Mol. Biol. Evol.">
        <title>Comparative Genomics of Early-Diverging Mushroom-Forming Fungi Provides Insights into the Origins of Lignocellulose Decay Capabilities.</title>
        <authorList>
            <person name="Nagy L.G."/>
            <person name="Riley R."/>
            <person name="Tritt A."/>
            <person name="Adam C."/>
            <person name="Daum C."/>
            <person name="Floudas D."/>
            <person name="Sun H."/>
            <person name="Yadav J.S."/>
            <person name="Pangilinan J."/>
            <person name="Larsson K.H."/>
            <person name="Matsuura K."/>
            <person name="Barry K."/>
            <person name="Labutti K."/>
            <person name="Kuo R."/>
            <person name="Ohm R.A."/>
            <person name="Bhattacharya S.S."/>
            <person name="Shirouzu T."/>
            <person name="Yoshinaga Y."/>
            <person name="Martin F.M."/>
            <person name="Grigoriev I.V."/>
            <person name="Hibbett D.S."/>
        </authorList>
    </citation>
    <scope>NUCLEOTIDE SEQUENCE [LARGE SCALE GENOMIC DNA]</scope>
    <source>
        <strain evidence="12 13">HHB12029</strain>
    </source>
</reference>
<evidence type="ECO:0000256" key="11">
    <source>
        <dbReference type="SAM" id="Phobius"/>
    </source>
</evidence>
<evidence type="ECO:0000256" key="2">
    <source>
        <dbReference type="ARBA" id="ARBA00005179"/>
    </source>
</evidence>
<evidence type="ECO:0000256" key="8">
    <source>
        <dbReference type="ARBA" id="ARBA00023033"/>
    </source>
</evidence>